<comment type="caution">
    <text evidence="3">The sequence shown here is derived from an EMBL/GenBank/DDBJ whole genome shotgun (WGS) entry which is preliminary data.</text>
</comment>
<evidence type="ECO:0000259" key="2">
    <source>
        <dbReference type="Pfam" id="PF07859"/>
    </source>
</evidence>
<name>A0A401KNC1_ASPAW</name>
<evidence type="ECO:0000256" key="1">
    <source>
        <dbReference type="ARBA" id="ARBA00022801"/>
    </source>
</evidence>
<keyword evidence="1 3" id="KW-0378">Hydrolase</keyword>
<dbReference type="EMBL" id="BDHI01000007">
    <property type="protein sequence ID" value="GCB20762.1"/>
    <property type="molecule type" value="Genomic_DNA"/>
</dbReference>
<dbReference type="PANTHER" id="PTHR48081">
    <property type="entry name" value="AB HYDROLASE SUPERFAMILY PROTEIN C4A8.06C"/>
    <property type="match status" value="1"/>
</dbReference>
<keyword evidence="4" id="KW-1185">Reference proteome</keyword>
<dbReference type="InterPro" id="IPR013094">
    <property type="entry name" value="AB_hydrolase_3"/>
</dbReference>
<dbReference type="Proteomes" id="UP000286921">
    <property type="component" value="Unassembled WGS sequence"/>
</dbReference>
<reference evidence="3 4" key="1">
    <citation type="submission" date="2016-09" db="EMBL/GenBank/DDBJ databases">
        <title>Aspergillus awamori IFM 58123T.</title>
        <authorList>
            <person name="Kusuya Y."/>
            <person name="Shimizu M."/>
            <person name="Takahashi H."/>
            <person name="Yaguchi T."/>
        </authorList>
    </citation>
    <scope>NUCLEOTIDE SEQUENCE [LARGE SCALE GENOMIC DNA]</scope>
    <source>
        <strain evidence="3 4">IFM 58123</strain>
    </source>
</reference>
<dbReference type="STRING" id="105351.A0A401KNC1"/>
<dbReference type="AlphaFoldDB" id="A0A401KNC1"/>
<dbReference type="PANTHER" id="PTHR48081:SF11">
    <property type="entry name" value="ALPHA_BETA HYDROLASE FOLD-3 DOMAIN-CONTAINING PROTEIN-RELATED"/>
    <property type="match status" value="1"/>
</dbReference>
<sequence length="442" mass="49196">MVDRVILPDVFYKYRRAGGRNLGNGTGRDKLARRRQLVAKVELLANLPRDIIGPIPFKKSVLADMWETVQSVAILIAAVPTAVVSMLVRRLWSNQVDIPFKEDLRRSMIRRLSHLPLRIIRQSVKLRDARTLLALNRYRASERQLCIGVSGEQFSGYWLCKGPPGKPQEPNESDIVLFWLHGGAYISGDPLGAASVLLRVAEIAASRGTSTSIFTLDYTLAPEKKIPHQQRQAVAAYRHLLEVERVDASNIIVAGESAGGHLALSFLVTLADTTDLHKPAGGLLLFPWVNLANTSPSFIQNKHKDILTKHLLDRCARAAVGNAAGNNDITRFELVDLTKPRKNGQSWRQIMPAQTWINVGTHDLFVQEIQSFVELARADGARVELELADGMQHGWQFSKDRHWERQYCALDPADKVPSGMMPGSENIAEGLLMVARQCSLTL</sequence>
<proteinExistence type="predicted"/>
<accession>A0A401KNC1</accession>
<gene>
    <name evidence="3" type="ORF">AAWM_03647</name>
</gene>
<dbReference type="InterPro" id="IPR050300">
    <property type="entry name" value="GDXG_lipolytic_enzyme"/>
</dbReference>
<dbReference type="GO" id="GO:0016787">
    <property type="term" value="F:hydrolase activity"/>
    <property type="evidence" value="ECO:0007669"/>
    <property type="project" value="UniProtKB-KW"/>
</dbReference>
<feature type="domain" description="Alpha/beta hydrolase fold-3" evidence="2">
    <location>
        <begin position="177"/>
        <end position="396"/>
    </location>
</feature>
<dbReference type="Pfam" id="PF07859">
    <property type="entry name" value="Abhydrolase_3"/>
    <property type="match status" value="1"/>
</dbReference>
<evidence type="ECO:0000313" key="4">
    <source>
        <dbReference type="Proteomes" id="UP000286921"/>
    </source>
</evidence>
<dbReference type="InterPro" id="IPR029058">
    <property type="entry name" value="AB_hydrolase_fold"/>
</dbReference>
<dbReference type="Gene3D" id="3.40.50.1820">
    <property type="entry name" value="alpha/beta hydrolase"/>
    <property type="match status" value="1"/>
</dbReference>
<protein>
    <submittedName>
        <fullName evidence="3">Monoterpene epsilon-lactone hydrolase</fullName>
    </submittedName>
</protein>
<organism evidence="3 4">
    <name type="scientific">Aspergillus awamori</name>
    <name type="common">Black koji mold</name>
    <dbReference type="NCBI Taxonomy" id="105351"/>
    <lineage>
        <taxon>Eukaryota</taxon>
        <taxon>Fungi</taxon>
        <taxon>Dikarya</taxon>
        <taxon>Ascomycota</taxon>
        <taxon>Pezizomycotina</taxon>
        <taxon>Eurotiomycetes</taxon>
        <taxon>Eurotiomycetidae</taxon>
        <taxon>Eurotiales</taxon>
        <taxon>Aspergillaceae</taxon>
        <taxon>Aspergillus</taxon>
    </lineage>
</organism>
<dbReference type="SUPFAM" id="SSF53474">
    <property type="entry name" value="alpha/beta-Hydrolases"/>
    <property type="match status" value="1"/>
</dbReference>
<evidence type="ECO:0000313" key="3">
    <source>
        <dbReference type="EMBL" id="GCB20762.1"/>
    </source>
</evidence>